<dbReference type="Proteomes" id="UP000886501">
    <property type="component" value="Unassembled WGS sequence"/>
</dbReference>
<protein>
    <submittedName>
        <fullName evidence="1">P-loop containing nucleoside triphosphate hydrolase protein</fullName>
    </submittedName>
</protein>
<organism evidence="1 2">
    <name type="scientific">Thelephora ganbajun</name>
    <name type="common">Ganba fungus</name>
    <dbReference type="NCBI Taxonomy" id="370292"/>
    <lineage>
        <taxon>Eukaryota</taxon>
        <taxon>Fungi</taxon>
        <taxon>Dikarya</taxon>
        <taxon>Basidiomycota</taxon>
        <taxon>Agaricomycotina</taxon>
        <taxon>Agaricomycetes</taxon>
        <taxon>Thelephorales</taxon>
        <taxon>Thelephoraceae</taxon>
        <taxon>Thelephora</taxon>
    </lineage>
</organism>
<gene>
    <name evidence="1" type="ORF">BDM02DRAFT_3174933</name>
</gene>
<name>A0ACB6Z3V4_THEGA</name>
<sequence>MSTILRRGFHVFPGLRHENPLGLPRTRTKPPEIPRRGGLPQRRPIPNVKKTVVVASGKGGVGKSTIAVNLALAMARGSRKKVGILDLDIFGPSIPTLMGLNHGEEPELTSNGALIPLTNHGVPCMSMGFLLPRKEGSGGGDAAIVWRGLMVQKATQQLLFDVDWRDSGGSELDALVIDMPPGTGDVPLTLGQLVNVDGAIIVSTPQDVALDDVQKGIAMFRKISVPITGMVLNQGYFIPPGSTTPFQLFGKADSFQRVADRTGIPSLAELPLVSGVSTSGDQGVPYTLWNKQDDGVAGEQWLRSMDNVAKRVWEALG</sequence>
<reference evidence="1" key="2">
    <citation type="journal article" date="2020" name="Nat. Commun.">
        <title>Large-scale genome sequencing of mycorrhizal fungi provides insights into the early evolution of symbiotic traits.</title>
        <authorList>
            <person name="Miyauchi S."/>
            <person name="Kiss E."/>
            <person name="Kuo A."/>
            <person name="Drula E."/>
            <person name="Kohler A."/>
            <person name="Sanchez-Garcia M."/>
            <person name="Morin E."/>
            <person name="Andreopoulos B."/>
            <person name="Barry K.W."/>
            <person name="Bonito G."/>
            <person name="Buee M."/>
            <person name="Carver A."/>
            <person name="Chen C."/>
            <person name="Cichocki N."/>
            <person name="Clum A."/>
            <person name="Culley D."/>
            <person name="Crous P.W."/>
            <person name="Fauchery L."/>
            <person name="Girlanda M."/>
            <person name="Hayes R.D."/>
            <person name="Keri Z."/>
            <person name="LaButti K."/>
            <person name="Lipzen A."/>
            <person name="Lombard V."/>
            <person name="Magnuson J."/>
            <person name="Maillard F."/>
            <person name="Murat C."/>
            <person name="Nolan M."/>
            <person name="Ohm R.A."/>
            <person name="Pangilinan J."/>
            <person name="Pereira M.F."/>
            <person name="Perotto S."/>
            <person name="Peter M."/>
            <person name="Pfister S."/>
            <person name="Riley R."/>
            <person name="Sitrit Y."/>
            <person name="Stielow J.B."/>
            <person name="Szollosi G."/>
            <person name="Zifcakova L."/>
            <person name="Stursova M."/>
            <person name="Spatafora J.W."/>
            <person name="Tedersoo L."/>
            <person name="Vaario L.M."/>
            <person name="Yamada A."/>
            <person name="Yan M."/>
            <person name="Wang P."/>
            <person name="Xu J."/>
            <person name="Bruns T."/>
            <person name="Baldrian P."/>
            <person name="Vilgalys R."/>
            <person name="Dunand C."/>
            <person name="Henrissat B."/>
            <person name="Grigoriev I.V."/>
            <person name="Hibbett D."/>
            <person name="Nagy L.G."/>
            <person name="Martin F.M."/>
        </authorList>
    </citation>
    <scope>NUCLEOTIDE SEQUENCE</scope>
    <source>
        <strain evidence="1">P2</strain>
    </source>
</reference>
<comment type="caution">
    <text evidence="1">The sequence shown here is derived from an EMBL/GenBank/DDBJ whole genome shotgun (WGS) entry which is preliminary data.</text>
</comment>
<evidence type="ECO:0000313" key="1">
    <source>
        <dbReference type="EMBL" id="KAF9644263.1"/>
    </source>
</evidence>
<keyword evidence="1" id="KW-0378">Hydrolase</keyword>
<keyword evidence="2" id="KW-1185">Reference proteome</keyword>
<accession>A0ACB6Z3V4</accession>
<proteinExistence type="predicted"/>
<dbReference type="EMBL" id="MU118150">
    <property type="protein sequence ID" value="KAF9644263.1"/>
    <property type="molecule type" value="Genomic_DNA"/>
</dbReference>
<reference evidence="1" key="1">
    <citation type="submission" date="2019-10" db="EMBL/GenBank/DDBJ databases">
        <authorList>
            <consortium name="DOE Joint Genome Institute"/>
            <person name="Kuo A."/>
            <person name="Miyauchi S."/>
            <person name="Kiss E."/>
            <person name="Drula E."/>
            <person name="Kohler A."/>
            <person name="Sanchez-Garcia M."/>
            <person name="Andreopoulos B."/>
            <person name="Barry K.W."/>
            <person name="Bonito G."/>
            <person name="Buee M."/>
            <person name="Carver A."/>
            <person name="Chen C."/>
            <person name="Cichocki N."/>
            <person name="Clum A."/>
            <person name="Culley D."/>
            <person name="Crous P.W."/>
            <person name="Fauchery L."/>
            <person name="Girlanda M."/>
            <person name="Hayes R."/>
            <person name="Keri Z."/>
            <person name="Labutti K."/>
            <person name="Lipzen A."/>
            <person name="Lombard V."/>
            <person name="Magnuson J."/>
            <person name="Maillard F."/>
            <person name="Morin E."/>
            <person name="Murat C."/>
            <person name="Nolan M."/>
            <person name="Ohm R."/>
            <person name="Pangilinan J."/>
            <person name="Pereira M."/>
            <person name="Perotto S."/>
            <person name="Peter M."/>
            <person name="Riley R."/>
            <person name="Sitrit Y."/>
            <person name="Stielow B."/>
            <person name="Szollosi G."/>
            <person name="Zifcakova L."/>
            <person name="Stursova M."/>
            <person name="Spatafora J.W."/>
            <person name="Tedersoo L."/>
            <person name="Vaario L.-M."/>
            <person name="Yamada A."/>
            <person name="Yan M."/>
            <person name="Wang P."/>
            <person name="Xu J."/>
            <person name="Bruns T."/>
            <person name="Baldrian P."/>
            <person name="Vilgalys R."/>
            <person name="Henrissat B."/>
            <person name="Grigoriev I.V."/>
            <person name="Hibbett D."/>
            <person name="Nagy L.G."/>
            <person name="Martin F.M."/>
        </authorList>
    </citation>
    <scope>NUCLEOTIDE SEQUENCE</scope>
    <source>
        <strain evidence="1">P2</strain>
    </source>
</reference>
<evidence type="ECO:0000313" key="2">
    <source>
        <dbReference type="Proteomes" id="UP000886501"/>
    </source>
</evidence>